<keyword evidence="4 8" id="KW-0812">Transmembrane</keyword>
<feature type="transmembrane region" description="Helical" evidence="8">
    <location>
        <begin position="30"/>
        <end position="50"/>
    </location>
</feature>
<evidence type="ECO:0000259" key="9">
    <source>
        <dbReference type="Pfam" id="PF01757"/>
    </source>
</evidence>
<feature type="transmembrane region" description="Helical" evidence="8">
    <location>
        <begin position="70"/>
        <end position="90"/>
    </location>
</feature>
<feature type="transmembrane region" description="Helical" evidence="8">
    <location>
        <begin position="7"/>
        <end position="24"/>
    </location>
</feature>
<dbReference type="AlphaFoldDB" id="A0A116RV56"/>
<dbReference type="EMBL" id="FIMD01000016">
    <property type="protein sequence ID" value="CYX88452.1"/>
    <property type="molecule type" value="Genomic_DNA"/>
</dbReference>
<evidence type="ECO:0000256" key="7">
    <source>
        <dbReference type="ARBA" id="ARBA00023315"/>
    </source>
</evidence>
<dbReference type="Pfam" id="PF01757">
    <property type="entry name" value="Acyl_transf_3"/>
    <property type="match status" value="1"/>
</dbReference>
<keyword evidence="5 8" id="KW-1133">Transmembrane helix</keyword>
<feature type="transmembrane region" description="Helical" evidence="8">
    <location>
        <begin position="371"/>
        <end position="391"/>
    </location>
</feature>
<accession>A0A116RV56</accession>
<feature type="transmembrane region" description="Helical" evidence="8">
    <location>
        <begin position="325"/>
        <end position="347"/>
    </location>
</feature>
<dbReference type="InterPro" id="IPR050879">
    <property type="entry name" value="Acyltransferase_3"/>
</dbReference>
<feature type="transmembrane region" description="Helical" evidence="8">
    <location>
        <begin position="297"/>
        <end position="319"/>
    </location>
</feature>
<feature type="domain" description="Acyltransferase 3" evidence="9">
    <location>
        <begin position="3"/>
        <end position="345"/>
    </location>
</feature>
<evidence type="ECO:0000313" key="11">
    <source>
        <dbReference type="Proteomes" id="UP000075182"/>
    </source>
</evidence>
<evidence type="ECO:0000256" key="5">
    <source>
        <dbReference type="ARBA" id="ARBA00022989"/>
    </source>
</evidence>
<dbReference type="PANTHER" id="PTHR23028">
    <property type="entry name" value="ACETYLTRANSFERASE"/>
    <property type="match status" value="1"/>
</dbReference>
<dbReference type="Gene3D" id="3.40.50.1110">
    <property type="entry name" value="SGNH hydrolase"/>
    <property type="match status" value="1"/>
</dbReference>
<dbReference type="RefSeq" id="WP_044752342.1">
    <property type="nucleotide sequence ID" value="NZ_BDMJ01000009.1"/>
</dbReference>
<feature type="transmembrane region" description="Helical" evidence="8">
    <location>
        <begin position="262"/>
        <end position="285"/>
    </location>
</feature>
<sequence>MKIKWLSVIRVIGLVFVLLYHFFIKYFPGGFVGVDLFFTLSGYLTTALLIDEFAKHKKIDIVSFFRRRFYRILPPLVLTILLVLPLALLVRNDFIASIGNQIAATLGFMTNFFEILSGGSYENQFSPHLFVHTWTLAIEVQYYLVWAGLVWYLTRISKSVGQLRGSIFLTSISLFSLSFLAIMSISSFFVDNFSTIYYSSFTHTFPFFLGSILATIAGIGNTTTAFQQQVNTLSIKQAIGLFLGGLGVELLLLFTLQFSSIWTYLIGFLLSSLATATMIFAARVLHEKTEDVKEPAIILFFASISYGIYLFHWPLLIIFTQLTNATIAAGLSFVFSTILSTISFYILEPYIAGKVGSLFGLAIDLKPYKKWLLSSFACLTIVGLGICLFGPKLGSFEQESMVSNLYQAQTQLNTTRSAAENAKATSFEIQKGVIIFGDSVTVRASAAIQTALPDAQIDGTVSRNLSEIAKLINLYKQNNSLKETVVVALGTNTTDNYQELLDQLVKDFPKGRRLIFVTPYDGNFTPSESISYQTGQYEKELAEKYDYISIADWYQVAKDNPPIWYNTDLVHFNLESNGGEVFAQTIKNAVEAVADGPIKN</sequence>
<evidence type="ECO:0000256" key="6">
    <source>
        <dbReference type="ARBA" id="ARBA00023136"/>
    </source>
</evidence>
<feature type="transmembrane region" description="Helical" evidence="8">
    <location>
        <begin position="238"/>
        <end position="256"/>
    </location>
</feature>
<feature type="transmembrane region" description="Helical" evidence="8">
    <location>
        <begin position="129"/>
        <end position="153"/>
    </location>
</feature>
<keyword evidence="2" id="KW-1003">Cell membrane</keyword>
<organism evidence="10 11">
    <name type="scientific">Streptococcus suis</name>
    <dbReference type="NCBI Taxonomy" id="1307"/>
    <lineage>
        <taxon>Bacteria</taxon>
        <taxon>Bacillati</taxon>
        <taxon>Bacillota</taxon>
        <taxon>Bacilli</taxon>
        <taxon>Lactobacillales</taxon>
        <taxon>Streptococcaceae</taxon>
        <taxon>Streptococcus</taxon>
    </lineage>
</organism>
<name>A0A116RV56_STRSU</name>
<keyword evidence="7 10" id="KW-0012">Acyltransferase</keyword>
<feature type="transmembrane region" description="Helical" evidence="8">
    <location>
        <begin position="205"/>
        <end position="226"/>
    </location>
</feature>
<dbReference type="Proteomes" id="UP000075182">
    <property type="component" value="Unassembled WGS sequence"/>
</dbReference>
<evidence type="ECO:0000256" key="1">
    <source>
        <dbReference type="ARBA" id="ARBA00004651"/>
    </source>
</evidence>
<gene>
    <name evidence="10" type="primary">oatA</name>
    <name evidence="10" type="ORF">ERS132536_01795</name>
</gene>
<evidence type="ECO:0000256" key="2">
    <source>
        <dbReference type="ARBA" id="ARBA00022475"/>
    </source>
</evidence>
<dbReference type="InterPro" id="IPR002656">
    <property type="entry name" value="Acyl_transf_3_dom"/>
</dbReference>
<evidence type="ECO:0000256" key="4">
    <source>
        <dbReference type="ARBA" id="ARBA00022692"/>
    </source>
</evidence>
<dbReference type="InterPro" id="IPR036514">
    <property type="entry name" value="SGNH_hydro_sf"/>
</dbReference>
<comment type="subcellular location">
    <subcellularLocation>
        <location evidence="1">Cell membrane</location>
        <topology evidence="1">Multi-pass membrane protein</topology>
    </subcellularLocation>
</comment>
<evidence type="ECO:0000313" key="10">
    <source>
        <dbReference type="EMBL" id="CYX88452.1"/>
    </source>
</evidence>
<dbReference type="GO" id="GO:0009103">
    <property type="term" value="P:lipopolysaccharide biosynthetic process"/>
    <property type="evidence" value="ECO:0007669"/>
    <property type="project" value="TreeGrafter"/>
</dbReference>
<dbReference type="GO" id="GO:0005886">
    <property type="term" value="C:plasma membrane"/>
    <property type="evidence" value="ECO:0007669"/>
    <property type="project" value="UniProtKB-SubCell"/>
</dbReference>
<dbReference type="SUPFAM" id="SSF52266">
    <property type="entry name" value="SGNH hydrolase"/>
    <property type="match status" value="1"/>
</dbReference>
<reference evidence="10 11" key="1">
    <citation type="submission" date="2016-02" db="EMBL/GenBank/DDBJ databases">
        <authorList>
            <consortium name="Pathogen Informatics"/>
        </authorList>
    </citation>
    <scope>NUCLEOTIDE SEQUENCE [LARGE SCALE GENOMIC DNA]</scope>
    <source>
        <strain evidence="10 11">SS999</strain>
    </source>
</reference>
<dbReference type="GO" id="GO:0016747">
    <property type="term" value="F:acyltransferase activity, transferring groups other than amino-acyl groups"/>
    <property type="evidence" value="ECO:0007669"/>
    <property type="project" value="InterPro"/>
</dbReference>
<dbReference type="EC" id="2.3.1.-" evidence="10"/>
<evidence type="ECO:0000256" key="3">
    <source>
        <dbReference type="ARBA" id="ARBA00022679"/>
    </source>
</evidence>
<keyword evidence="6 8" id="KW-0472">Membrane</keyword>
<keyword evidence="3 10" id="KW-0808">Transferase</keyword>
<proteinExistence type="predicted"/>
<dbReference type="PANTHER" id="PTHR23028:SF53">
    <property type="entry name" value="ACYL_TRANSF_3 DOMAIN-CONTAINING PROTEIN"/>
    <property type="match status" value="1"/>
</dbReference>
<feature type="transmembrane region" description="Helical" evidence="8">
    <location>
        <begin position="165"/>
        <end position="185"/>
    </location>
</feature>
<protein>
    <submittedName>
        <fullName evidence="10">Acyltransferase</fullName>
        <ecNumber evidence="10">2.3.1.-</ecNumber>
    </submittedName>
</protein>
<evidence type="ECO:0000256" key="8">
    <source>
        <dbReference type="SAM" id="Phobius"/>
    </source>
</evidence>